<dbReference type="PANTHER" id="PTHR39966">
    <property type="entry name" value="BLL2471 PROTEIN-RELATED"/>
    <property type="match status" value="1"/>
</dbReference>
<dbReference type="EMBL" id="CYZV01000002">
    <property type="protein sequence ID" value="CUN57121.1"/>
    <property type="molecule type" value="Genomic_DNA"/>
</dbReference>
<dbReference type="AlphaFoldDB" id="A0A173XYN2"/>
<evidence type="ECO:0000259" key="2">
    <source>
        <dbReference type="Pfam" id="PF01814"/>
    </source>
</evidence>
<sequence length="181" mass="21659">MKAIEIMNEEHKYILRMLQVIRKCCFKILNNEEIIYEDFYKIIDFIRNYADNHHHKKEEKILFIKMVEELGEPAKKAVNQGMLVEHDLGRLHVRELVAALEKVKAGEEEAKLDVIANAISYTHLLIRHIDKEDRVIYKFAERNLNDEVIKLIDDECKNYEINNEEIKNKYISILEELEKRY</sequence>
<dbReference type="RefSeq" id="WP_055274979.1">
    <property type="nucleotide sequence ID" value="NZ_CYZV01000002.1"/>
</dbReference>
<dbReference type="InterPro" id="IPR012312">
    <property type="entry name" value="Hemerythrin-like"/>
</dbReference>
<dbReference type="OrthoDB" id="9785474at2"/>
<dbReference type="Pfam" id="PF01814">
    <property type="entry name" value="Hemerythrin"/>
    <property type="match status" value="1"/>
</dbReference>
<name>A0A173XYN2_9CLOT</name>
<keyword evidence="1" id="KW-0175">Coiled coil</keyword>
<organism evidence="3 4">
    <name type="scientific">Clostridium disporicum</name>
    <dbReference type="NCBI Taxonomy" id="84024"/>
    <lineage>
        <taxon>Bacteria</taxon>
        <taxon>Bacillati</taxon>
        <taxon>Bacillota</taxon>
        <taxon>Clostridia</taxon>
        <taxon>Eubacteriales</taxon>
        <taxon>Clostridiaceae</taxon>
        <taxon>Clostridium</taxon>
    </lineage>
</organism>
<proteinExistence type="predicted"/>
<accession>A0A173XYN2</accession>
<evidence type="ECO:0000313" key="3">
    <source>
        <dbReference type="EMBL" id="CUN57121.1"/>
    </source>
</evidence>
<evidence type="ECO:0000313" key="4">
    <source>
        <dbReference type="Proteomes" id="UP000095558"/>
    </source>
</evidence>
<dbReference type="PANTHER" id="PTHR39966:SF1">
    <property type="entry name" value="HEMERYTHRIN-LIKE DOMAIN-CONTAINING PROTEIN"/>
    <property type="match status" value="1"/>
</dbReference>
<feature type="domain" description="Hemerythrin-like" evidence="2">
    <location>
        <begin position="3"/>
        <end position="139"/>
    </location>
</feature>
<gene>
    <name evidence="3" type="ORF">ERS852470_00226</name>
</gene>
<dbReference type="Gene3D" id="1.20.120.520">
    <property type="entry name" value="nmb1532 protein domain like"/>
    <property type="match status" value="1"/>
</dbReference>
<feature type="coiled-coil region" evidence="1">
    <location>
        <begin position="149"/>
        <end position="176"/>
    </location>
</feature>
<protein>
    <submittedName>
        <fullName evidence="3">Hemerythrin HHE cation binding domain protein</fullName>
    </submittedName>
</protein>
<reference evidence="3 4" key="1">
    <citation type="submission" date="2015-09" db="EMBL/GenBank/DDBJ databases">
        <authorList>
            <consortium name="Pathogen Informatics"/>
        </authorList>
    </citation>
    <scope>NUCLEOTIDE SEQUENCE [LARGE SCALE GENOMIC DNA]</scope>
    <source>
        <strain evidence="3 4">2789STDY5834855</strain>
    </source>
</reference>
<evidence type="ECO:0000256" key="1">
    <source>
        <dbReference type="SAM" id="Coils"/>
    </source>
</evidence>
<dbReference type="GO" id="GO:0005886">
    <property type="term" value="C:plasma membrane"/>
    <property type="evidence" value="ECO:0007669"/>
    <property type="project" value="TreeGrafter"/>
</dbReference>
<dbReference type="Proteomes" id="UP000095558">
    <property type="component" value="Unassembled WGS sequence"/>
</dbReference>